<gene>
    <name evidence="5" type="ORF">PYX00_006848</name>
</gene>
<dbReference type="EMBL" id="JARGDH010000003">
    <property type="protein sequence ID" value="KAL0274426.1"/>
    <property type="molecule type" value="Genomic_DNA"/>
</dbReference>
<dbReference type="AlphaFoldDB" id="A0AAW2HXL2"/>
<dbReference type="Pfam" id="PF14974">
    <property type="entry name" value="P_C10"/>
    <property type="match status" value="1"/>
</dbReference>
<dbReference type="PANTHER" id="PTHR13463:SF3">
    <property type="entry name" value="PROTEIN C10"/>
    <property type="match status" value="1"/>
</dbReference>
<accession>A0AAW2HXL2</accession>
<evidence type="ECO:0000256" key="1">
    <source>
        <dbReference type="ARBA" id="ARBA00004496"/>
    </source>
</evidence>
<organism evidence="5">
    <name type="scientific">Menopon gallinae</name>
    <name type="common">poultry shaft louse</name>
    <dbReference type="NCBI Taxonomy" id="328185"/>
    <lineage>
        <taxon>Eukaryota</taxon>
        <taxon>Metazoa</taxon>
        <taxon>Ecdysozoa</taxon>
        <taxon>Arthropoda</taxon>
        <taxon>Hexapoda</taxon>
        <taxon>Insecta</taxon>
        <taxon>Pterygota</taxon>
        <taxon>Neoptera</taxon>
        <taxon>Paraneoptera</taxon>
        <taxon>Psocodea</taxon>
        <taxon>Troctomorpha</taxon>
        <taxon>Phthiraptera</taxon>
        <taxon>Amblycera</taxon>
        <taxon>Menoponidae</taxon>
        <taxon>Menopon</taxon>
    </lineage>
</organism>
<comment type="caution">
    <text evidence="5">The sequence shown here is derived from an EMBL/GenBank/DDBJ whole genome shotgun (WGS) entry which is preliminary data.</text>
</comment>
<keyword evidence="4" id="KW-0963">Cytoplasm</keyword>
<dbReference type="PANTHER" id="PTHR13463">
    <property type="entry name" value="PROTEIN C10"/>
    <property type="match status" value="1"/>
</dbReference>
<dbReference type="GO" id="GO:0005737">
    <property type="term" value="C:cytoplasm"/>
    <property type="evidence" value="ECO:0007669"/>
    <property type="project" value="UniProtKB-SubCell"/>
</dbReference>
<evidence type="ECO:0000256" key="4">
    <source>
        <dbReference type="ARBA" id="ARBA00022490"/>
    </source>
</evidence>
<proteinExistence type="inferred from homology"/>
<name>A0AAW2HXL2_9NEOP</name>
<reference evidence="5" key="1">
    <citation type="journal article" date="2024" name="Gigascience">
        <title>Chromosome-level genome of the poultry shaft louse Menopon gallinae provides insight into the host-switching and adaptive evolution of parasitic lice.</title>
        <authorList>
            <person name="Xu Y."/>
            <person name="Ma L."/>
            <person name="Liu S."/>
            <person name="Liang Y."/>
            <person name="Liu Q."/>
            <person name="He Z."/>
            <person name="Tian L."/>
            <person name="Duan Y."/>
            <person name="Cai W."/>
            <person name="Li H."/>
            <person name="Song F."/>
        </authorList>
    </citation>
    <scope>NUCLEOTIDE SEQUENCE</scope>
    <source>
        <strain evidence="5">Cailab_2023a</strain>
    </source>
</reference>
<comment type="subcellular location">
    <subcellularLocation>
        <location evidence="1">Cytoplasm</location>
    </subcellularLocation>
</comment>
<evidence type="ECO:0000313" key="5">
    <source>
        <dbReference type="EMBL" id="KAL0274426.1"/>
    </source>
</evidence>
<comment type="similarity">
    <text evidence="2">Belongs to the UPF0456 family.</text>
</comment>
<dbReference type="InterPro" id="IPR026317">
    <property type="entry name" value="P_C10"/>
</dbReference>
<sequence length="114" mass="12855">MSELIEFTSIKAKAALTDILEAVKIPENAVKLGEAKVNAGNDMIKMMQYVFPIMVQIQMDVIKNYGFPEGREGIVHFSQLIRNLEREDSDIAQLHSQIRTHFLPPVNINTEASL</sequence>
<protein>
    <recommendedName>
        <fullName evidence="3">Protein C10</fullName>
    </recommendedName>
</protein>
<evidence type="ECO:0000256" key="2">
    <source>
        <dbReference type="ARBA" id="ARBA00007083"/>
    </source>
</evidence>
<evidence type="ECO:0000256" key="3">
    <source>
        <dbReference type="ARBA" id="ARBA00020502"/>
    </source>
</evidence>
<dbReference type="GO" id="GO:0009791">
    <property type="term" value="P:post-embryonic development"/>
    <property type="evidence" value="ECO:0007669"/>
    <property type="project" value="TreeGrafter"/>
</dbReference>